<sequence length="401" mass="43833">MRKISPRWIPAALAPLLVASLILFTSGQARAVDLPDKSAAEILAMINTDEEISFSGRVVKKADLGLPPMNLVPDISQSMVDSMKERLPAEMAEFIPQASIEGELALILEFLAGTHNANIYVDGPERARVQVLDLLSERNFIRNGEDLWFYDAAKSKVIHSKIDPVAEDEARSELELWVTKNSSEFPFDITSPASVAAYLIDQAGETTNFRVVEDASVAGRDAYQMIMTPKAGRSLFDNVKFSIDAVTGLPLAVTVKAVGKADPAFEIAFTSISFDRPPASLFAFTPPAGATVEKIDLDEFGSRAEGSEKPQLDSIDRAEIEKEAERLRAEGWAAVVRIPAEEIPADFLESLRANRLYEELTRSVKGGRVFSTTLFNIFFADDGSLYAGAVTIERLLEAASK</sequence>
<proteinExistence type="predicted"/>
<dbReference type="InterPro" id="IPR052944">
    <property type="entry name" value="Sporulation_related"/>
</dbReference>
<dbReference type="EMBL" id="CAEZTJ010000116">
    <property type="protein sequence ID" value="CAB4572508.1"/>
    <property type="molecule type" value="Genomic_DNA"/>
</dbReference>
<accession>A0A6J6EHJ5</accession>
<dbReference type="PANTHER" id="PTHR37507">
    <property type="entry name" value="SPORULATION PROTEIN YDCC"/>
    <property type="match status" value="1"/>
</dbReference>
<evidence type="ECO:0000313" key="1">
    <source>
        <dbReference type="EMBL" id="CAB4572508.1"/>
    </source>
</evidence>
<dbReference type="SUPFAM" id="SSF89392">
    <property type="entry name" value="Prokaryotic lipoproteins and lipoprotein localization factors"/>
    <property type="match status" value="1"/>
</dbReference>
<protein>
    <submittedName>
        <fullName evidence="1">Unannotated protein</fullName>
    </submittedName>
</protein>
<dbReference type="InterPro" id="IPR029046">
    <property type="entry name" value="LolA/LolB/LppX"/>
</dbReference>
<dbReference type="Gene3D" id="2.50.20.10">
    <property type="entry name" value="Lipoprotein localisation LolA/LolB/LppX"/>
    <property type="match status" value="1"/>
</dbReference>
<name>A0A6J6EHJ5_9ZZZZ</name>
<dbReference type="PANTHER" id="PTHR37507:SF2">
    <property type="entry name" value="SPORULATION PROTEIN YDCC"/>
    <property type="match status" value="1"/>
</dbReference>
<organism evidence="1">
    <name type="scientific">freshwater metagenome</name>
    <dbReference type="NCBI Taxonomy" id="449393"/>
    <lineage>
        <taxon>unclassified sequences</taxon>
        <taxon>metagenomes</taxon>
        <taxon>ecological metagenomes</taxon>
    </lineage>
</organism>
<dbReference type="AlphaFoldDB" id="A0A6J6EHJ5"/>
<gene>
    <name evidence="1" type="ORF">UFOPK1650_00784</name>
</gene>
<reference evidence="1" key="1">
    <citation type="submission" date="2020-05" db="EMBL/GenBank/DDBJ databases">
        <authorList>
            <person name="Chiriac C."/>
            <person name="Salcher M."/>
            <person name="Ghai R."/>
            <person name="Kavagutti S V."/>
        </authorList>
    </citation>
    <scope>NUCLEOTIDE SEQUENCE</scope>
</reference>